<feature type="compositionally biased region" description="Basic and acidic residues" evidence="1">
    <location>
        <begin position="36"/>
        <end position="47"/>
    </location>
</feature>
<name>A0A6M6DZK4_PRIMG</name>
<proteinExistence type="predicted"/>
<evidence type="ECO:0000256" key="2">
    <source>
        <dbReference type="SAM" id="SignalP"/>
    </source>
</evidence>
<dbReference type="Proteomes" id="UP000501076">
    <property type="component" value="Plasmid pFDU301A"/>
</dbReference>
<evidence type="ECO:0000313" key="3">
    <source>
        <dbReference type="EMBL" id="QJX80030.1"/>
    </source>
</evidence>
<feature type="compositionally biased region" description="Acidic residues" evidence="1">
    <location>
        <begin position="48"/>
        <end position="58"/>
    </location>
</feature>
<dbReference type="PROSITE" id="PS51257">
    <property type="entry name" value="PROKAR_LIPOPROTEIN"/>
    <property type="match status" value="1"/>
</dbReference>
<keyword evidence="3" id="KW-0614">Plasmid</keyword>
<reference evidence="3 4" key="1">
    <citation type="submission" date="2019-10" db="EMBL/GenBank/DDBJ databases">
        <title>Complete genome sequences for adaption low water activity.</title>
        <authorList>
            <person name="Zhao L."/>
            <person name="Zhong J."/>
        </authorList>
    </citation>
    <scope>NUCLEOTIDE SEQUENCE [LARGE SCALE GENOMIC DNA]</scope>
    <source>
        <strain evidence="3 4">FDU301</strain>
        <plasmid evidence="4">pfdu301a</plasmid>
    </source>
</reference>
<gene>
    <name evidence="3" type="ORF">FDZ14_28410</name>
</gene>
<dbReference type="EMBL" id="CP045273">
    <property type="protein sequence ID" value="QJX80030.1"/>
    <property type="molecule type" value="Genomic_DNA"/>
</dbReference>
<feature type="region of interest" description="Disordered" evidence="1">
    <location>
        <begin position="25"/>
        <end position="78"/>
    </location>
</feature>
<evidence type="ECO:0000256" key="1">
    <source>
        <dbReference type="SAM" id="MobiDB-lite"/>
    </source>
</evidence>
<dbReference type="AlphaFoldDB" id="A0A6M6DZK4"/>
<feature type="signal peptide" evidence="2">
    <location>
        <begin position="1"/>
        <end position="21"/>
    </location>
</feature>
<geneLocation type="plasmid" evidence="4">
    <name>pfdu301a</name>
</geneLocation>
<protein>
    <submittedName>
        <fullName evidence="3">Uncharacterized protein</fullName>
    </submittedName>
</protein>
<dbReference type="RefSeq" id="WP_171778014.1">
    <property type="nucleotide sequence ID" value="NZ_CP045273.1"/>
</dbReference>
<sequence>MKKLAWVVVFMVTLLMVAACSNSEQTANESAGSENEETKENKATSEKELEEPSDDDSDKETTINTSEDKDVEETPVEAGYELTKRNEVLYKTDKGKITLLGDGIDDEGHIVSAISFSESLKDVVISDSAELMSFTYILDDSSSILLQYAGDQSGYRFNNNEKIVLLKSSESVQGTPVRLDYALEPVDQSGDEPNELDKFDNETTHKIKLDSTSEKIKIDDLLEVKSYSKEINITHKNDKKEITLKSFAIDPSDPNKVTFTGTATYKEDTADPEINIVRPASNFRYNSKLTESSNYTSDPSLYADIPLDFEIEVDLETPIGNDGGSLLYVAIDDLLFPIDLSSGKEYTGDIRLVDLPRLDDTAKLFGPTYKGIASNDGDTLYNVISSSHPSWNYGINTNERETVHFVTGGLFEKLNVDIATGYDFRKQGGNYDLFFYDDEFKTVQDSDEVLGNILYKTQLKSDSEKIPATVDLNDVNNLTFFYNSNQPAGAYSGDGEHYVNVLLSNGILKRK</sequence>
<evidence type="ECO:0000313" key="4">
    <source>
        <dbReference type="Proteomes" id="UP000501076"/>
    </source>
</evidence>
<feature type="chain" id="PRO_5038711442" evidence="2">
    <location>
        <begin position="22"/>
        <end position="511"/>
    </location>
</feature>
<accession>A0A6M6DZK4</accession>
<keyword evidence="2" id="KW-0732">Signal</keyword>
<organism evidence="3 4">
    <name type="scientific">Priestia megaterium</name>
    <name type="common">Bacillus megaterium</name>
    <dbReference type="NCBI Taxonomy" id="1404"/>
    <lineage>
        <taxon>Bacteria</taxon>
        <taxon>Bacillati</taxon>
        <taxon>Bacillota</taxon>
        <taxon>Bacilli</taxon>
        <taxon>Bacillales</taxon>
        <taxon>Bacillaceae</taxon>
        <taxon>Priestia</taxon>
    </lineage>
</organism>